<keyword evidence="3" id="KW-1185">Reference proteome</keyword>
<feature type="region of interest" description="Disordered" evidence="1">
    <location>
        <begin position="17"/>
        <end position="46"/>
    </location>
</feature>
<reference evidence="2 3" key="1">
    <citation type="submission" date="2020-08" db="EMBL/GenBank/DDBJ databases">
        <title>Sequencing the genomes of 1000 actinobacteria strains.</title>
        <authorList>
            <person name="Klenk H.-P."/>
        </authorList>
    </citation>
    <scope>NUCLEOTIDE SEQUENCE [LARGE SCALE GENOMIC DNA]</scope>
    <source>
        <strain evidence="2 3">DSM 45507</strain>
    </source>
</reference>
<dbReference type="Proteomes" id="UP000579153">
    <property type="component" value="Unassembled WGS sequence"/>
</dbReference>
<evidence type="ECO:0000313" key="3">
    <source>
        <dbReference type="Proteomes" id="UP000579153"/>
    </source>
</evidence>
<sequence length="46" mass="4735">MDQLCCTLPGFIAAGIHAGDDGTTARHTRKISSSPISTSSTPHHSA</sequence>
<accession>A0A7W9G2M2</accession>
<name>A0A7W9G2M2_9ACTN</name>
<proteinExistence type="predicted"/>
<evidence type="ECO:0000256" key="1">
    <source>
        <dbReference type="SAM" id="MobiDB-lite"/>
    </source>
</evidence>
<comment type="caution">
    <text evidence="2">The sequence shown here is derived from an EMBL/GenBank/DDBJ whole genome shotgun (WGS) entry which is preliminary data.</text>
</comment>
<organism evidence="2 3">
    <name type="scientific">Nonomuraea jabiensis</name>
    <dbReference type="NCBI Taxonomy" id="882448"/>
    <lineage>
        <taxon>Bacteria</taxon>
        <taxon>Bacillati</taxon>
        <taxon>Actinomycetota</taxon>
        <taxon>Actinomycetes</taxon>
        <taxon>Streptosporangiales</taxon>
        <taxon>Streptosporangiaceae</taxon>
        <taxon>Nonomuraea</taxon>
    </lineage>
</organism>
<dbReference type="EMBL" id="JACHMB010000001">
    <property type="protein sequence ID" value="MBB5776070.1"/>
    <property type="molecule type" value="Genomic_DNA"/>
</dbReference>
<evidence type="ECO:0000313" key="2">
    <source>
        <dbReference type="EMBL" id="MBB5776070.1"/>
    </source>
</evidence>
<feature type="compositionally biased region" description="Low complexity" evidence="1">
    <location>
        <begin position="31"/>
        <end position="46"/>
    </location>
</feature>
<dbReference type="AlphaFoldDB" id="A0A7W9G2M2"/>
<gene>
    <name evidence="2" type="ORF">HD596_002826</name>
</gene>
<protein>
    <submittedName>
        <fullName evidence="2">Uncharacterized protein</fullName>
    </submittedName>
</protein>